<dbReference type="GO" id="GO:0016887">
    <property type="term" value="F:ATP hydrolysis activity"/>
    <property type="evidence" value="ECO:0007669"/>
    <property type="project" value="RHEA"/>
</dbReference>
<evidence type="ECO:0000256" key="2">
    <source>
        <dbReference type="ARBA" id="ARBA00022741"/>
    </source>
</evidence>
<evidence type="ECO:0000256" key="1">
    <source>
        <dbReference type="ARBA" id="ARBA00009922"/>
    </source>
</evidence>
<dbReference type="Gene3D" id="1.10.10.160">
    <property type="match status" value="1"/>
</dbReference>
<dbReference type="Pfam" id="PF00580">
    <property type="entry name" value="UvrD-helicase"/>
    <property type="match status" value="1"/>
</dbReference>
<dbReference type="EMBL" id="FRFE01000003">
    <property type="protein sequence ID" value="SHO44372.1"/>
    <property type="molecule type" value="Genomic_DNA"/>
</dbReference>
<dbReference type="PANTHER" id="PTHR11070:SF3">
    <property type="entry name" value="DNA 3'-5' HELICASE"/>
    <property type="match status" value="1"/>
</dbReference>
<evidence type="ECO:0000256" key="8">
    <source>
        <dbReference type="ARBA" id="ARBA00034808"/>
    </source>
</evidence>
<dbReference type="GO" id="GO:0043138">
    <property type="term" value="F:3'-5' DNA helicase activity"/>
    <property type="evidence" value="ECO:0007669"/>
    <property type="project" value="UniProtKB-EC"/>
</dbReference>
<organism evidence="13 14">
    <name type="scientific">Desulfopila aestuarii DSM 18488</name>
    <dbReference type="NCBI Taxonomy" id="1121416"/>
    <lineage>
        <taxon>Bacteria</taxon>
        <taxon>Pseudomonadati</taxon>
        <taxon>Thermodesulfobacteriota</taxon>
        <taxon>Desulfobulbia</taxon>
        <taxon>Desulfobulbales</taxon>
        <taxon>Desulfocapsaceae</taxon>
        <taxon>Desulfopila</taxon>
    </lineage>
</organism>
<dbReference type="InterPro" id="IPR013986">
    <property type="entry name" value="DExx_box_DNA_helicase_dom_sf"/>
</dbReference>
<name>A0A1M7XZ21_9BACT</name>
<dbReference type="Gene3D" id="1.10.486.10">
    <property type="entry name" value="PCRA, domain 4"/>
    <property type="match status" value="1"/>
</dbReference>
<evidence type="ECO:0000256" key="9">
    <source>
        <dbReference type="ARBA" id="ARBA00048988"/>
    </source>
</evidence>
<evidence type="ECO:0000256" key="3">
    <source>
        <dbReference type="ARBA" id="ARBA00022801"/>
    </source>
</evidence>
<keyword evidence="5 10" id="KW-0067">ATP-binding</keyword>
<dbReference type="CDD" id="cd18807">
    <property type="entry name" value="SF1_C_UvrD"/>
    <property type="match status" value="1"/>
</dbReference>
<reference evidence="13 14" key="1">
    <citation type="submission" date="2016-12" db="EMBL/GenBank/DDBJ databases">
        <authorList>
            <person name="Song W.-J."/>
            <person name="Kurnit D.M."/>
        </authorList>
    </citation>
    <scope>NUCLEOTIDE SEQUENCE [LARGE SCALE GENOMIC DNA]</scope>
    <source>
        <strain evidence="13 14">DSM 18488</strain>
    </source>
</reference>
<evidence type="ECO:0000256" key="5">
    <source>
        <dbReference type="ARBA" id="ARBA00022840"/>
    </source>
</evidence>
<keyword evidence="6" id="KW-0413">Isomerase</keyword>
<dbReference type="CDD" id="cd17932">
    <property type="entry name" value="DEXQc_UvrD"/>
    <property type="match status" value="1"/>
</dbReference>
<comment type="catalytic activity">
    <reaction evidence="7">
        <text>Couples ATP hydrolysis with the unwinding of duplex DNA by translocating in the 3'-5' direction.</text>
        <dbReference type="EC" id="5.6.2.4"/>
    </reaction>
</comment>
<dbReference type="STRING" id="1121416.SAMN02745220_00718"/>
<evidence type="ECO:0000256" key="7">
    <source>
        <dbReference type="ARBA" id="ARBA00034617"/>
    </source>
</evidence>
<dbReference type="PROSITE" id="PS51198">
    <property type="entry name" value="UVRD_HELICASE_ATP_BIND"/>
    <property type="match status" value="1"/>
</dbReference>
<dbReference type="GO" id="GO:0005524">
    <property type="term" value="F:ATP binding"/>
    <property type="evidence" value="ECO:0007669"/>
    <property type="project" value="UniProtKB-UniRule"/>
</dbReference>
<keyword evidence="2 10" id="KW-0547">Nucleotide-binding</keyword>
<evidence type="ECO:0000256" key="6">
    <source>
        <dbReference type="ARBA" id="ARBA00023235"/>
    </source>
</evidence>
<evidence type="ECO:0000259" key="11">
    <source>
        <dbReference type="PROSITE" id="PS51198"/>
    </source>
</evidence>
<dbReference type="AlphaFoldDB" id="A0A1M7XZ21"/>
<dbReference type="Pfam" id="PF13361">
    <property type="entry name" value="UvrD_C"/>
    <property type="match status" value="2"/>
</dbReference>
<evidence type="ECO:0000313" key="13">
    <source>
        <dbReference type="EMBL" id="SHO44372.1"/>
    </source>
</evidence>
<evidence type="ECO:0000256" key="10">
    <source>
        <dbReference type="PROSITE-ProRule" id="PRU00560"/>
    </source>
</evidence>
<proteinExistence type="inferred from homology"/>
<sequence>MTQKAQPSLFAPFSETDDNELVPGYRRPATVGVNLDDLNEAQYQAVTTIDGPVLVIAGAGSGKTRTLVYRVAHLIENGVAPESILLLTFTRKASQEMLWRAGRLLNESCSRVTGGTFHSVANLLLRRYGGHIGYGSSFTIIDRADAEGIVNLLKSSLGFTGKNKQFPSKRVILNMISGSINKSLKLEDLVTEQYAHLTDHLDDIVKLEQHYQTFKYDHGLMDYDDLLVNWKRLLEEAPDVRETISRRFSHIMVDEYQDTNLIQADIVRLCAHTHNNVMVVGDDSQSIYAFRGADFYNIMRFPKVFPDCRIVKLEENYRSCQPILSLTNDIINNATEKYTKTLFTRIAGDLKPRVCGVRDERDEARFVVRKINELRRSGTPLEEIAVLFRSGFHSYKLEMELNTEGLDFEKRGGLKLTESAHMKDVLAFLRLLVNPQDNLSWNRIFLQLDKVGPKTAQKITAAIATAANPFEALRKYPAGGSSKQGIAKLSQLFIDLHDSGQSPSGLYEIVMGYYEPIFQHLYADDFPKRQKDLDQLKSIMAGYSELQSFIDDTALDPPDDSTVEGDSGGEKVILSTIHSAKGLEFDAVFVIGLADGRFPHGSAAQGEQWEEERRLLYVAATRARQHLYLTYPRELMTPDRQFRRVGMSPFLAEISPGLYERVESGGDTSGYYRPATRYEPPVLSNRPKREKKLTLKDLPVGTKVQHPFFGIGTVKKTSAPSSLDVLFDRHGIKTLHLDYAKLKIM</sequence>
<dbReference type="PANTHER" id="PTHR11070">
    <property type="entry name" value="UVRD / RECB / PCRA DNA HELICASE FAMILY MEMBER"/>
    <property type="match status" value="1"/>
</dbReference>
<dbReference type="OrthoDB" id="9810135at2"/>
<dbReference type="EC" id="5.6.2.4" evidence="8"/>
<feature type="domain" description="UvrD-like helicase C-terminal" evidence="12">
    <location>
        <begin position="321"/>
        <end position="582"/>
    </location>
</feature>
<evidence type="ECO:0000259" key="12">
    <source>
        <dbReference type="PROSITE" id="PS51217"/>
    </source>
</evidence>
<dbReference type="InterPro" id="IPR027417">
    <property type="entry name" value="P-loop_NTPase"/>
</dbReference>
<dbReference type="Proteomes" id="UP000184603">
    <property type="component" value="Unassembled WGS sequence"/>
</dbReference>
<evidence type="ECO:0000313" key="14">
    <source>
        <dbReference type="Proteomes" id="UP000184603"/>
    </source>
</evidence>
<dbReference type="GO" id="GO:0005829">
    <property type="term" value="C:cytosol"/>
    <property type="evidence" value="ECO:0007669"/>
    <property type="project" value="TreeGrafter"/>
</dbReference>
<keyword evidence="3 10" id="KW-0378">Hydrolase</keyword>
<accession>A0A1M7XZ21</accession>
<dbReference type="Gene3D" id="3.40.50.300">
    <property type="entry name" value="P-loop containing nucleotide triphosphate hydrolases"/>
    <property type="match status" value="2"/>
</dbReference>
<comment type="catalytic activity">
    <reaction evidence="9">
        <text>ATP + H2O = ADP + phosphate + H(+)</text>
        <dbReference type="Rhea" id="RHEA:13065"/>
        <dbReference type="ChEBI" id="CHEBI:15377"/>
        <dbReference type="ChEBI" id="CHEBI:15378"/>
        <dbReference type="ChEBI" id="CHEBI:30616"/>
        <dbReference type="ChEBI" id="CHEBI:43474"/>
        <dbReference type="ChEBI" id="CHEBI:456216"/>
        <dbReference type="EC" id="5.6.2.4"/>
    </reaction>
</comment>
<dbReference type="InterPro" id="IPR014017">
    <property type="entry name" value="DNA_helicase_UvrD-like_C"/>
</dbReference>
<keyword evidence="4 10" id="KW-0347">Helicase</keyword>
<feature type="binding site" evidence="10">
    <location>
        <begin position="57"/>
        <end position="64"/>
    </location>
    <ligand>
        <name>ATP</name>
        <dbReference type="ChEBI" id="CHEBI:30616"/>
    </ligand>
</feature>
<dbReference type="InterPro" id="IPR014016">
    <property type="entry name" value="UvrD-like_ATP-bd"/>
</dbReference>
<dbReference type="InterPro" id="IPR000212">
    <property type="entry name" value="DNA_helicase_UvrD/REP"/>
</dbReference>
<gene>
    <name evidence="13" type="ORF">SAMN02745220_00718</name>
</gene>
<comment type="similarity">
    <text evidence="1">Belongs to the helicase family. UvrD subfamily.</text>
</comment>
<keyword evidence="14" id="KW-1185">Reference proteome</keyword>
<evidence type="ECO:0000256" key="4">
    <source>
        <dbReference type="ARBA" id="ARBA00022806"/>
    </source>
</evidence>
<protein>
    <recommendedName>
        <fullName evidence="8">DNA 3'-5' helicase</fullName>
        <ecNumber evidence="8">5.6.2.4</ecNumber>
    </recommendedName>
</protein>
<dbReference type="SUPFAM" id="SSF52540">
    <property type="entry name" value="P-loop containing nucleoside triphosphate hydrolases"/>
    <property type="match status" value="1"/>
</dbReference>
<feature type="domain" description="UvrD-like helicase ATP-binding" evidence="11">
    <location>
        <begin position="36"/>
        <end position="320"/>
    </location>
</feature>
<dbReference type="GO" id="GO:0000725">
    <property type="term" value="P:recombinational repair"/>
    <property type="evidence" value="ECO:0007669"/>
    <property type="project" value="TreeGrafter"/>
</dbReference>
<dbReference type="GO" id="GO:0003677">
    <property type="term" value="F:DNA binding"/>
    <property type="evidence" value="ECO:0007669"/>
    <property type="project" value="InterPro"/>
</dbReference>
<dbReference type="RefSeq" id="WP_084553448.1">
    <property type="nucleotide sequence ID" value="NZ_FRFE01000003.1"/>
</dbReference>
<dbReference type="PROSITE" id="PS51217">
    <property type="entry name" value="UVRD_HELICASE_CTER"/>
    <property type="match status" value="1"/>
</dbReference>